<sequence length="35" mass="4150">MITLEIFIMSTNMRIKPKRNTGKVDMIMKCHFHAL</sequence>
<evidence type="ECO:0000313" key="1">
    <source>
        <dbReference type="EMBL" id="MBX48832.1"/>
    </source>
</evidence>
<dbReference type="AlphaFoldDB" id="A0A2P2P281"/>
<proteinExistence type="predicted"/>
<name>A0A2P2P281_RHIMU</name>
<dbReference type="EMBL" id="GGEC01068348">
    <property type="protein sequence ID" value="MBX48832.1"/>
    <property type="molecule type" value="Transcribed_RNA"/>
</dbReference>
<accession>A0A2P2P281</accession>
<protein>
    <submittedName>
        <fullName evidence="1">Uncharacterized protein</fullName>
    </submittedName>
</protein>
<reference evidence="1" key="1">
    <citation type="submission" date="2018-02" db="EMBL/GenBank/DDBJ databases">
        <title>Rhizophora mucronata_Transcriptome.</title>
        <authorList>
            <person name="Meera S.P."/>
            <person name="Sreeshan A."/>
            <person name="Augustine A."/>
        </authorList>
    </citation>
    <scope>NUCLEOTIDE SEQUENCE</scope>
    <source>
        <tissue evidence="1">Leaf</tissue>
    </source>
</reference>
<organism evidence="1">
    <name type="scientific">Rhizophora mucronata</name>
    <name type="common">Asiatic mangrove</name>
    <dbReference type="NCBI Taxonomy" id="61149"/>
    <lineage>
        <taxon>Eukaryota</taxon>
        <taxon>Viridiplantae</taxon>
        <taxon>Streptophyta</taxon>
        <taxon>Embryophyta</taxon>
        <taxon>Tracheophyta</taxon>
        <taxon>Spermatophyta</taxon>
        <taxon>Magnoliopsida</taxon>
        <taxon>eudicotyledons</taxon>
        <taxon>Gunneridae</taxon>
        <taxon>Pentapetalae</taxon>
        <taxon>rosids</taxon>
        <taxon>fabids</taxon>
        <taxon>Malpighiales</taxon>
        <taxon>Rhizophoraceae</taxon>
        <taxon>Rhizophora</taxon>
    </lineage>
</organism>